<proteinExistence type="predicted"/>
<feature type="compositionally biased region" description="Pro residues" evidence="1">
    <location>
        <begin position="328"/>
        <end position="340"/>
    </location>
</feature>
<accession>A0A6J7LRP1</accession>
<evidence type="ECO:0000313" key="3">
    <source>
        <dbReference type="EMBL" id="CAB4629378.1"/>
    </source>
</evidence>
<organism evidence="4">
    <name type="scientific">freshwater metagenome</name>
    <dbReference type="NCBI Taxonomy" id="449393"/>
    <lineage>
        <taxon>unclassified sequences</taxon>
        <taxon>metagenomes</taxon>
        <taxon>ecological metagenomes</taxon>
    </lineage>
</organism>
<reference evidence="4" key="1">
    <citation type="submission" date="2020-05" db="EMBL/GenBank/DDBJ databases">
        <authorList>
            <person name="Chiriac C."/>
            <person name="Salcher M."/>
            <person name="Ghai R."/>
            <person name="Kavagutti S V."/>
        </authorList>
    </citation>
    <scope>NUCLEOTIDE SEQUENCE</scope>
</reference>
<gene>
    <name evidence="3" type="ORF">UFOPK1960_00578</name>
    <name evidence="4" type="ORF">UFOPK3889_00518</name>
</gene>
<feature type="region of interest" description="Disordered" evidence="1">
    <location>
        <begin position="35"/>
        <end position="69"/>
    </location>
</feature>
<feature type="compositionally biased region" description="Low complexity" evidence="1">
    <location>
        <begin position="46"/>
        <end position="59"/>
    </location>
</feature>
<dbReference type="EMBL" id="CAEZVL010000067">
    <property type="protein sequence ID" value="CAB4629378.1"/>
    <property type="molecule type" value="Genomic_DNA"/>
</dbReference>
<dbReference type="EMBL" id="CAFBNZ010000073">
    <property type="protein sequence ID" value="CAB4970075.1"/>
    <property type="molecule type" value="Genomic_DNA"/>
</dbReference>
<evidence type="ECO:0000256" key="1">
    <source>
        <dbReference type="SAM" id="MobiDB-lite"/>
    </source>
</evidence>
<protein>
    <submittedName>
        <fullName evidence="4">Unannotated protein</fullName>
    </submittedName>
</protein>
<name>A0A6J7LRP1_9ZZZZ</name>
<sequence length="340" mass="35402">MQGCQTNGMKISRNLALAAVAFTLIACSSSSDADNPTLTSVANTDEQTTTTAEVASTEAPMPDVPADSALPALGECPSSVFPDLSGSIGAGEEYAMPDVVVECTDTELVVTSNGMPSYTFEPLTPNALTEQAWVWKVPLKPTVAANTTSIVDVLGTLGFTTTGLPIYGPTEGPQPATEAFGDPIYNGILDTCGGHTGYNADYHNHALYADVYCNLTSSFIIGYALDGFPIYNSVGCLDVDCTQTAQFVSGYDMTGDPTSYSWKAYTYNSTGKTNVLDECNGRIGPDGTYRYHATDAFPYIIGCFAGTSTTQSGNAAANMPPMGGNGGNPPPPPPPPPPNG</sequence>
<evidence type="ECO:0000313" key="4">
    <source>
        <dbReference type="EMBL" id="CAB4970075.1"/>
    </source>
</evidence>
<feature type="domain" description="YHYH" evidence="2">
    <location>
        <begin position="135"/>
        <end position="306"/>
    </location>
</feature>
<feature type="region of interest" description="Disordered" evidence="1">
    <location>
        <begin position="314"/>
        <end position="340"/>
    </location>
</feature>
<dbReference type="AlphaFoldDB" id="A0A6J7LRP1"/>
<feature type="compositionally biased region" description="Polar residues" evidence="1">
    <location>
        <begin position="35"/>
        <end position="45"/>
    </location>
</feature>
<dbReference type="Pfam" id="PF14240">
    <property type="entry name" value="YHYH"/>
    <property type="match status" value="1"/>
</dbReference>
<evidence type="ECO:0000259" key="2">
    <source>
        <dbReference type="Pfam" id="PF14240"/>
    </source>
</evidence>
<dbReference type="InterPro" id="IPR025924">
    <property type="entry name" value="YHYH_dom"/>
</dbReference>